<proteinExistence type="inferred from homology"/>
<dbReference type="GO" id="GO:0005739">
    <property type="term" value="C:mitochondrion"/>
    <property type="evidence" value="ECO:0007669"/>
    <property type="project" value="TreeGrafter"/>
</dbReference>
<keyword evidence="2" id="KW-0396">Initiation factor</keyword>
<evidence type="ECO:0000313" key="5">
    <source>
        <dbReference type="EMBL" id="CEJ83964.1"/>
    </source>
</evidence>
<dbReference type="HOGENOM" id="CLU_062478_0_2_1"/>
<dbReference type="InterPro" id="IPR036788">
    <property type="entry name" value="T_IF-3_C_sf"/>
</dbReference>
<reference evidence="5 6" key="1">
    <citation type="journal article" date="2015" name="Genome Announc.">
        <title>Draft Genome Sequence and Gene Annotation of the Entomopathogenic Fungus Verticillium hemipterigenum.</title>
        <authorList>
            <person name="Horn F."/>
            <person name="Habel A."/>
            <person name="Scharf D.H."/>
            <person name="Dworschak J."/>
            <person name="Brakhage A.A."/>
            <person name="Guthke R."/>
            <person name="Hertweck C."/>
            <person name="Linde J."/>
        </authorList>
    </citation>
    <scope>NUCLEOTIDE SEQUENCE [LARGE SCALE GENOMIC DNA]</scope>
</reference>
<organism evidence="5 6">
    <name type="scientific">[Torrubiella] hemipterigena</name>
    <dbReference type="NCBI Taxonomy" id="1531966"/>
    <lineage>
        <taxon>Eukaryota</taxon>
        <taxon>Fungi</taxon>
        <taxon>Dikarya</taxon>
        <taxon>Ascomycota</taxon>
        <taxon>Pezizomycotina</taxon>
        <taxon>Sordariomycetes</taxon>
        <taxon>Hypocreomycetidae</taxon>
        <taxon>Hypocreales</taxon>
        <taxon>Clavicipitaceae</taxon>
        <taxon>Clavicipitaceae incertae sedis</taxon>
        <taxon>'Torrubiella' clade</taxon>
    </lineage>
</organism>
<evidence type="ECO:0008006" key="7">
    <source>
        <dbReference type="Google" id="ProtNLM"/>
    </source>
</evidence>
<accession>A0A0A1TAI4</accession>
<evidence type="ECO:0000256" key="2">
    <source>
        <dbReference type="ARBA" id="ARBA00022540"/>
    </source>
</evidence>
<dbReference type="GO" id="GO:0043022">
    <property type="term" value="F:ribosome binding"/>
    <property type="evidence" value="ECO:0007669"/>
    <property type="project" value="TreeGrafter"/>
</dbReference>
<dbReference type="InterPro" id="IPR001288">
    <property type="entry name" value="Translation_initiation_fac_3"/>
</dbReference>
<dbReference type="Gene3D" id="3.30.110.10">
    <property type="entry name" value="Translation initiation factor 3 (IF-3), C-terminal domain"/>
    <property type="match status" value="1"/>
</dbReference>
<dbReference type="OrthoDB" id="21573at2759"/>
<dbReference type="EMBL" id="CDHN01000002">
    <property type="protein sequence ID" value="CEJ83964.1"/>
    <property type="molecule type" value="Genomic_DNA"/>
</dbReference>
<keyword evidence="3" id="KW-0648">Protein biosynthesis</keyword>
<dbReference type="GO" id="GO:0070124">
    <property type="term" value="P:mitochondrial translational initiation"/>
    <property type="evidence" value="ECO:0007669"/>
    <property type="project" value="TreeGrafter"/>
</dbReference>
<name>A0A0A1TAI4_9HYPO</name>
<dbReference type="Proteomes" id="UP000039046">
    <property type="component" value="Unassembled WGS sequence"/>
</dbReference>
<dbReference type="AlphaFoldDB" id="A0A0A1TAI4"/>
<keyword evidence="6" id="KW-1185">Reference proteome</keyword>
<gene>
    <name evidence="5" type="ORF">VHEMI03328</name>
</gene>
<evidence type="ECO:0000256" key="1">
    <source>
        <dbReference type="ARBA" id="ARBA00005439"/>
    </source>
</evidence>
<evidence type="ECO:0000256" key="4">
    <source>
        <dbReference type="SAM" id="MobiDB-lite"/>
    </source>
</evidence>
<dbReference type="GO" id="GO:0003743">
    <property type="term" value="F:translation initiation factor activity"/>
    <property type="evidence" value="ECO:0007669"/>
    <property type="project" value="UniProtKB-KW"/>
</dbReference>
<evidence type="ECO:0000313" key="6">
    <source>
        <dbReference type="Proteomes" id="UP000039046"/>
    </source>
</evidence>
<dbReference type="PANTHER" id="PTHR10938:SF0">
    <property type="entry name" value="TRANSLATION INITIATION FACTOR IF-3, MITOCHONDRIAL"/>
    <property type="match status" value="1"/>
</dbReference>
<protein>
    <recommendedName>
        <fullName evidence="7">Translation initiation factor IF-3</fullName>
    </recommendedName>
</protein>
<sequence length="286" mass="32694">MSTLQGAKCLRSTHRALFRSVWPLNERCAARLQRRPSHVPDAQHSTALPQTQVRFYAGPGNRRKAAPTIQEQVEEEEENRKNRKYDPRFMTQRDIERSGKDRLPQDHEITDPQVMVLENGIIEGPIQTKYVLSKLEAGESLRMIQAYVPADGKADPPMAARYAVCKIVDKKAEYDRMKQIKDKKKATGAKKLKMKELDFTWGIEEHDLMTKMRVMAKLLEKGHKVETVIAPRKRGSNAKVVLREDMDALIKKIREEADQAGGRETKPAEGKVGGMMRFQFERRGNA</sequence>
<dbReference type="GO" id="GO:0032790">
    <property type="term" value="P:ribosome disassembly"/>
    <property type="evidence" value="ECO:0007669"/>
    <property type="project" value="TreeGrafter"/>
</dbReference>
<comment type="similarity">
    <text evidence="1">Belongs to the IF-3 family.</text>
</comment>
<evidence type="ECO:0000256" key="3">
    <source>
        <dbReference type="ARBA" id="ARBA00022917"/>
    </source>
</evidence>
<dbReference type="STRING" id="1531966.A0A0A1TAI4"/>
<feature type="region of interest" description="Disordered" evidence="4">
    <location>
        <begin position="58"/>
        <end position="82"/>
    </location>
</feature>
<dbReference type="PANTHER" id="PTHR10938">
    <property type="entry name" value="TRANSLATION INITIATION FACTOR IF-3"/>
    <property type="match status" value="1"/>
</dbReference>
<dbReference type="SUPFAM" id="SSF55200">
    <property type="entry name" value="Translation initiation factor IF3, C-terminal domain"/>
    <property type="match status" value="1"/>
</dbReference>